<feature type="transmembrane region" description="Helical" evidence="1">
    <location>
        <begin position="131"/>
        <end position="150"/>
    </location>
</feature>
<comment type="caution">
    <text evidence="2">The sequence shown here is derived from an EMBL/GenBank/DDBJ whole genome shotgun (WGS) entry which is preliminary data.</text>
</comment>
<protein>
    <submittedName>
        <fullName evidence="2">Uncharacterized protein</fullName>
    </submittedName>
</protein>
<evidence type="ECO:0000256" key="1">
    <source>
        <dbReference type="SAM" id="Phobius"/>
    </source>
</evidence>
<keyword evidence="1" id="KW-1133">Transmembrane helix</keyword>
<dbReference type="EMBL" id="DTDR01000148">
    <property type="protein sequence ID" value="HGK64161.1"/>
    <property type="molecule type" value="Genomic_DNA"/>
</dbReference>
<feature type="transmembrane region" description="Helical" evidence="1">
    <location>
        <begin position="35"/>
        <end position="50"/>
    </location>
</feature>
<feature type="transmembrane region" description="Helical" evidence="1">
    <location>
        <begin position="99"/>
        <end position="119"/>
    </location>
</feature>
<feature type="transmembrane region" description="Helical" evidence="1">
    <location>
        <begin position="6"/>
        <end position="23"/>
    </location>
</feature>
<keyword evidence="1" id="KW-0812">Transmembrane</keyword>
<evidence type="ECO:0000313" key="2">
    <source>
        <dbReference type="EMBL" id="HGK64161.1"/>
    </source>
</evidence>
<name>A0A7V3ZW30_UNCW3</name>
<sequence length="203" mass="22828">MILDIIGTWLAATLTLAIFSFLYKDNPFYKLAEHIYVGVSAGFWVIYVWSFDIKPMLIDRFISETGIEKWILIIPAILGILMLTRWFPKTAFLSRIPLAFTIGIGAGLGVTASIQGFLIPQIGATLLPLTNINNILLVIGVISTIIYFYFSKEFKGSLKLFSRLGIIFIMVAFGASFGYTVMARISLLIGRIYFLLHNFLRII</sequence>
<gene>
    <name evidence="2" type="ORF">ENU74_06200</name>
</gene>
<accession>A0A7V3ZW30</accession>
<dbReference type="AlphaFoldDB" id="A0A7V3ZW30"/>
<keyword evidence="1" id="KW-0472">Membrane</keyword>
<reference evidence="2" key="1">
    <citation type="journal article" date="2020" name="mSystems">
        <title>Genome- and Community-Level Interaction Insights into Carbon Utilization and Element Cycling Functions of Hydrothermarchaeota in Hydrothermal Sediment.</title>
        <authorList>
            <person name="Zhou Z."/>
            <person name="Liu Y."/>
            <person name="Xu W."/>
            <person name="Pan J."/>
            <person name="Luo Z.H."/>
            <person name="Li M."/>
        </authorList>
    </citation>
    <scope>NUCLEOTIDE SEQUENCE [LARGE SCALE GENOMIC DNA]</scope>
    <source>
        <strain evidence="2">SpSt-697</strain>
    </source>
</reference>
<feature type="transmembrane region" description="Helical" evidence="1">
    <location>
        <begin position="70"/>
        <end position="87"/>
    </location>
</feature>
<organism evidence="2">
    <name type="scientific">candidate division WOR-3 bacterium</name>
    <dbReference type="NCBI Taxonomy" id="2052148"/>
    <lineage>
        <taxon>Bacteria</taxon>
        <taxon>Bacteria division WOR-3</taxon>
    </lineage>
</organism>
<proteinExistence type="predicted"/>